<dbReference type="EMBL" id="QKYT01000091">
    <property type="protein sequence ID" value="RIA94059.1"/>
    <property type="molecule type" value="Genomic_DNA"/>
</dbReference>
<protein>
    <submittedName>
        <fullName evidence="1">Uncharacterized protein</fullName>
    </submittedName>
</protein>
<dbReference type="Proteomes" id="UP000265703">
    <property type="component" value="Unassembled WGS sequence"/>
</dbReference>
<evidence type="ECO:0000313" key="2">
    <source>
        <dbReference type="Proteomes" id="UP000265703"/>
    </source>
</evidence>
<comment type="caution">
    <text evidence="1">The sequence shown here is derived from an EMBL/GenBank/DDBJ whole genome shotgun (WGS) entry which is preliminary data.</text>
</comment>
<dbReference type="InterPro" id="IPR027796">
    <property type="entry name" value="OTT_1508_deam-like"/>
</dbReference>
<evidence type="ECO:0000313" key="1">
    <source>
        <dbReference type="EMBL" id="RIA94059.1"/>
    </source>
</evidence>
<sequence length="408" mass="48415">MQMQEKIKELYSKEWVAGTLNFANEKKSKNVRSKKDKFSRNLATLLARDKETVAVNLEILFDGVKVYIAKDGYWLKNDVEYINKIQKYLTKLSEDAPITTNELYKREDVRDLLNDIFEYCSEKIETRFQKFKRDIIYYEGRNKHYVEEFLKDASIDIENIHEMDKKRISIACSCYLKKIKTSYGTPQEFFKHLKKVGSYASSFFNIISTAARAKKKILFSNIQLIELNPIRIDQPIYSWKNIIQKFISNDKYENFKNKCLKNDLIGPKLNKMYNTQLDDDDEIVKPLCLHAEMNILAQIINQERKSRVFIAVSKKCCYLCKLYIKFAKSKGYNIIISESCKKLYPGWILPFIENLEFKNESLTYILENLDPIIKDQIEFYADDDYYDVDYDDDDDKKFESLFDYFLEI</sequence>
<keyword evidence="2" id="KW-1185">Reference proteome</keyword>
<proteinExistence type="predicted"/>
<accession>A0A397T9P1</accession>
<dbReference type="AlphaFoldDB" id="A0A397T9P1"/>
<reference evidence="1 2" key="1">
    <citation type="submission" date="2018-06" db="EMBL/GenBank/DDBJ databases">
        <title>Comparative genomics reveals the genomic features of Rhizophagus irregularis, R. cerebriforme, R. diaphanum and Gigaspora rosea, and their symbiotic lifestyle signature.</title>
        <authorList>
            <person name="Morin E."/>
            <person name="San Clemente H."/>
            <person name="Chen E.C.H."/>
            <person name="De La Providencia I."/>
            <person name="Hainaut M."/>
            <person name="Kuo A."/>
            <person name="Kohler A."/>
            <person name="Murat C."/>
            <person name="Tang N."/>
            <person name="Roy S."/>
            <person name="Loubradou J."/>
            <person name="Henrissat B."/>
            <person name="Grigoriev I.V."/>
            <person name="Corradi N."/>
            <person name="Roux C."/>
            <person name="Martin F.M."/>
        </authorList>
    </citation>
    <scope>NUCLEOTIDE SEQUENCE [LARGE SCALE GENOMIC DNA]</scope>
    <source>
        <strain evidence="1 2">DAOM 227022</strain>
    </source>
</reference>
<dbReference type="Pfam" id="PF14441">
    <property type="entry name" value="OTT_1508_deam"/>
    <property type="match status" value="1"/>
</dbReference>
<organism evidence="1 2">
    <name type="scientific">Glomus cerebriforme</name>
    <dbReference type="NCBI Taxonomy" id="658196"/>
    <lineage>
        <taxon>Eukaryota</taxon>
        <taxon>Fungi</taxon>
        <taxon>Fungi incertae sedis</taxon>
        <taxon>Mucoromycota</taxon>
        <taxon>Glomeromycotina</taxon>
        <taxon>Glomeromycetes</taxon>
        <taxon>Glomerales</taxon>
        <taxon>Glomeraceae</taxon>
        <taxon>Glomus</taxon>
    </lineage>
</organism>
<name>A0A397T9P1_9GLOM</name>
<gene>
    <name evidence="1" type="ORF">C1645_735085</name>
</gene>